<reference evidence="6" key="1">
    <citation type="submission" date="2021-06" db="EMBL/GenBank/DDBJ databases">
        <authorList>
            <person name="Hodson N. C."/>
            <person name="Mongue J. A."/>
            <person name="Jaron S. K."/>
        </authorList>
    </citation>
    <scope>NUCLEOTIDE SEQUENCE</scope>
</reference>
<dbReference type="EMBL" id="CAJVCH010525601">
    <property type="protein sequence ID" value="CAG7822185.1"/>
    <property type="molecule type" value="Genomic_DNA"/>
</dbReference>
<accession>A0A8J2LHJ5</accession>
<dbReference type="GO" id="GO:0000978">
    <property type="term" value="F:RNA polymerase II cis-regulatory region sequence-specific DNA binding"/>
    <property type="evidence" value="ECO:0007669"/>
    <property type="project" value="TreeGrafter"/>
</dbReference>
<dbReference type="SMART" id="SM00389">
    <property type="entry name" value="HOX"/>
    <property type="match status" value="1"/>
</dbReference>
<keyword evidence="7" id="KW-1185">Reference proteome</keyword>
<dbReference type="Pfam" id="PF00046">
    <property type="entry name" value="Homeodomain"/>
    <property type="match status" value="1"/>
</dbReference>
<dbReference type="PROSITE" id="PS50071">
    <property type="entry name" value="HOMEOBOX_2"/>
    <property type="match status" value="1"/>
</dbReference>
<dbReference type="PANTHER" id="PTHR24340">
    <property type="entry name" value="HOMEOBOX PROTEIN NKX"/>
    <property type="match status" value="1"/>
</dbReference>
<dbReference type="CDD" id="cd00086">
    <property type="entry name" value="homeodomain"/>
    <property type="match status" value="1"/>
</dbReference>
<keyword evidence="2 3" id="KW-0238">DNA-binding</keyword>
<evidence type="ECO:0000256" key="1">
    <source>
        <dbReference type="ARBA" id="ARBA00004123"/>
    </source>
</evidence>
<feature type="compositionally biased region" description="Basic and acidic residues" evidence="4">
    <location>
        <begin position="125"/>
        <end position="142"/>
    </location>
</feature>
<dbReference type="AlphaFoldDB" id="A0A8J2LHJ5"/>
<dbReference type="PROSITE" id="PS00027">
    <property type="entry name" value="HOMEOBOX_1"/>
    <property type="match status" value="1"/>
</dbReference>
<feature type="domain" description="Homeobox" evidence="5">
    <location>
        <begin position="144"/>
        <end position="204"/>
    </location>
</feature>
<evidence type="ECO:0000259" key="5">
    <source>
        <dbReference type="PROSITE" id="PS50071"/>
    </source>
</evidence>
<evidence type="ECO:0000313" key="7">
    <source>
        <dbReference type="Proteomes" id="UP000708208"/>
    </source>
</evidence>
<dbReference type="InterPro" id="IPR001356">
    <property type="entry name" value="HD"/>
</dbReference>
<feature type="DNA-binding region" description="Homeobox" evidence="2">
    <location>
        <begin position="146"/>
        <end position="205"/>
    </location>
</feature>
<feature type="region of interest" description="Disordered" evidence="4">
    <location>
        <begin position="106"/>
        <end position="147"/>
    </location>
</feature>
<evidence type="ECO:0000256" key="3">
    <source>
        <dbReference type="RuleBase" id="RU000682"/>
    </source>
</evidence>
<dbReference type="GO" id="GO:0000981">
    <property type="term" value="F:DNA-binding transcription factor activity, RNA polymerase II-specific"/>
    <property type="evidence" value="ECO:0007669"/>
    <property type="project" value="InterPro"/>
</dbReference>
<proteinExistence type="predicted"/>
<keyword evidence="2 3" id="KW-0539">Nucleus</keyword>
<evidence type="ECO:0000256" key="2">
    <source>
        <dbReference type="PROSITE-ProRule" id="PRU00108"/>
    </source>
</evidence>
<dbReference type="GO" id="GO:0030154">
    <property type="term" value="P:cell differentiation"/>
    <property type="evidence" value="ECO:0007669"/>
    <property type="project" value="TreeGrafter"/>
</dbReference>
<organism evidence="6 7">
    <name type="scientific">Allacma fusca</name>
    <dbReference type="NCBI Taxonomy" id="39272"/>
    <lineage>
        <taxon>Eukaryota</taxon>
        <taxon>Metazoa</taxon>
        <taxon>Ecdysozoa</taxon>
        <taxon>Arthropoda</taxon>
        <taxon>Hexapoda</taxon>
        <taxon>Collembola</taxon>
        <taxon>Symphypleona</taxon>
        <taxon>Sminthuridae</taxon>
        <taxon>Allacma</taxon>
    </lineage>
</organism>
<dbReference type="Proteomes" id="UP000708208">
    <property type="component" value="Unassembled WGS sequence"/>
</dbReference>
<dbReference type="InterPro" id="IPR017970">
    <property type="entry name" value="Homeobox_CS"/>
</dbReference>
<keyword evidence="2 3" id="KW-0371">Homeobox</keyword>
<dbReference type="GO" id="GO:0005634">
    <property type="term" value="C:nucleus"/>
    <property type="evidence" value="ECO:0007669"/>
    <property type="project" value="UniProtKB-SubCell"/>
</dbReference>
<sequence length="286" mass="31883">MIPSFREVLYETDYSSPSPVIPLDHLWSNDLESSHKSLNPISPSIQDYPSASSLYGFAGTFHHGNDPPSQSYGGQTTIITSPHVAQLTSFCSPFSLDFPPSLQHKTGNFNDRRWQSETKASSRIQGDKVDSSNQHGKKETHPSKIKRKPRILFSQAQVFELEKKFKQQRYLSANERDSLARNLKLTPNQVKIWFQNRRYKSKKSSTGPASLQPSCTLTSISSCNPTLLEANGPSQTSINTMLPLLPLQSYEGNVPLNTSLAPLQLGSPFIANIPNDNVNCHFFSTN</sequence>
<evidence type="ECO:0000256" key="4">
    <source>
        <dbReference type="SAM" id="MobiDB-lite"/>
    </source>
</evidence>
<comment type="subcellular location">
    <subcellularLocation>
        <location evidence="1 2 3">Nucleus</location>
    </subcellularLocation>
</comment>
<dbReference type="OrthoDB" id="6159439at2759"/>
<name>A0A8J2LHJ5_9HEXA</name>
<gene>
    <name evidence="6" type="ORF">AFUS01_LOCUS32468</name>
</gene>
<evidence type="ECO:0000313" key="6">
    <source>
        <dbReference type="EMBL" id="CAG7822185.1"/>
    </source>
</evidence>
<dbReference type="InterPro" id="IPR050394">
    <property type="entry name" value="Homeobox_NK-like"/>
</dbReference>
<comment type="caution">
    <text evidence="6">The sequence shown here is derived from an EMBL/GenBank/DDBJ whole genome shotgun (WGS) entry which is preliminary data.</text>
</comment>
<protein>
    <recommendedName>
        <fullName evidence="5">Homeobox domain-containing protein</fullName>
    </recommendedName>
</protein>